<accession>A0A0A9V310</accession>
<reference evidence="1" key="2">
    <citation type="journal article" date="2015" name="Data Brief">
        <title>Shoot transcriptome of the giant reed, Arundo donax.</title>
        <authorList>
            <person name="Barrero R.A."/>
            <person name="Guerrero F.D."/>
            <person name="Moolhuijzen P."/>
            <person name="Goolsby J.A."/>
            <person name="Tidwell J."/>
            <person name="Bellgard S.E."/>
            <person name="Bellgard M.I."/>
        </authorList>
    </citation>
    <scope>NUCLEOTIDE SEQUENCE</scope>
    <source>
        <tissue evidence="1">Shoot tissue taken approximately 20 cm above the soil surface</tissue>
    </source>
</reference>
<sequence length="76" mass="8614">MLVQLLSIIVIFSQNINNITLNRTGNLVLVPNHLKSSSSNNINLIDMKHIKFFLHQVKWQSIDSGFLPQTQALSNL</sequence>
<protein>
    <submittedName>
        <fullName evidence="1">Uncharacterized protein</fullName>
    </submittedName>
</protein>
<proteinExistence type="predicted"/>
<organism evidence="1">
    <name type="scientific">Arundo donax</name>
    <name type="common">Giant reed</name>
    <name type="synonym">Donax arundinaceus</name>
    <dbReference type="NCBI Taxonomy" id="35708"/>
    <lineage>
        <taxon>Eukaryota</taxon>
        <taxon>Viridiplantae</taxon>
        <taxon>Streptophyta</taxon>
        <taxon>Embryophyta</taxon>
        <taxon>Tracheophyta</taxon>
        <taxon>Spermatophyta</taxon>
        <taxon>Magnoliopsida</taxon>
        <taxon>Liliopsida</taxon>
        <taxon>Poales</taxon>
        <taxon>Poaceae</taxon>
        <taxon>PACMAD clade</taxon>
        <taxon>Arundinoideae</taxon>
        <taxon>Arundineae</taxon>
        <taxon>Arundo</taxon>
    </lineage>
</organism>
<dbReference type="AlphaFoldDB" id="A0A0A9V310"/>
<reference evidence="1" key="1">
    <citation type="submission" date="2014-09" db="EMBL/GenBank/DDBJ databases">
        <authorList>
            <person name="Magalhaes I.L.F."/>
            <person name="Oliveira U."/>
            <person name="Santos F.R."/>
            <person name="Vidigal T.H.D.A."/>
            <person name="Brescovit A.D."/>
            <person name="Santos A.J."/>
        </authorList>
    </citation>
    <scope>NUCLEOTIDE SEQUENCE</scope>
    <source>
        <tissue evidence="1">Shoot tissue taken approximately 20 cm above the soil surface</tissue>
    </source>
</reference>
<evidence type="ECO:0000313" key="1">
    <source>
        <dbReference type="EMBL" id="JAD79863.1"/>
    </source>
</evidence>
<name>A0A0A9V310_ARUDO</name>
<dbReference type="EMBL" id="GBRH01218032">
    <property type="protein sequence ID" value="JAD79863.1"/>
    <property type="molecule type" value="Transcribed_RNA"/>
</dbReference>